<keyword evidence="4" id="KW-0547">Nucleotide-binding</keyword>
<dbReference type="Gene3D" id="1.20.1560.10">
    <property type="entry name" value="ABC transporter type 1, transmembrane domain"/>
    <property type="match status" value="2"/>
</dbReference>
<feature type="domain" description="ABC transporter" evidence="9">
    <location>
        <begin position="1055"/>
        <end position="1294"/>
    </location>
</feature>
<feature type="transmembrane region" description="Helical" evidence="8">
    <location>
        <begin position="877"/>
        <end position="897"/>
    </location>
</feature>
<dbReference type="Pfam" id="PF00005">
    <property type="entry name" value="ABC_tran"/>
    <property type="match status" value="2"/>
</dbReference>
<keyword evidence="3 8" id="KW-0812">Transmembrane</keyword>
<dbReference type="EMBL" id="JAHIBW010000029">
    <property type="protein sequence ID" value="KAG7295839.1"/>
    <property type="molecule type" value="Genomic_DNA"/>
</dbReference>
<dbReference type="SUPFAM" id="SSF52540">
    <property type="entry name" value="P-loop containing nucleoside triphosphate hydrolases"/>
    <property type="match status" value="2"/>
</dbReference>
<feature type="transmembrane region" description="Helical" evidence="8">
    <location>
        <begin position="34"/>
        <end position="58"/>
    </location>
</feature>
<evidence type="ECO:0000256" key="8">
    <source>
        <dbReference type="SAM" id="Phobius"/>
    </source>
</evidence>
<evidence type="ECO:0000256" key="2">
    <source>
        <dbReference type="ARBA" id="ARBA00007577"/>
    </source>
</evidence>
<comment type="similarity">
    <text evidence="2">Belongs to the ABC transporter superfamily. ABCB family. Multidrug resistance exporter (TC 3.A.1.201) subfamily.</text>
</comment>
<dbReference type="CDD" id="cd18577">
    <property type="entry name" value="ABC_6TM_Pgp_ABCB1_D1_like"/>
    <property type="match status" value="1"/>
</dbReference>
<evidence type="ECO:0000313" key="12">
    <source>
        <dbReference type="Proteomes" id="UP000823941"/>
    </source>
</evidence>
<feature type="domain" description="ABC transmembrane type-1" evidence="10">
    <location>
        <begin position="732"/>
        <end position="1019"/>
    </location>
</feature>
<comment type="caution">
    <text evidence="11">The sequence shown here is derived from an EMBL/GenBank/DDBJ whole genome shotgun (WGS) entry which is preliminary data.</text>
</comment>
<evidence type="ECO:0008006" key="13">
    <source>
        <dbReference type="Google" id="ProtNLM"/>
    </source>
</evidence>
<dbReference type="SMART" id="SM00382">
    <property type="entry name" value="AAA"/>
    <property type="match status" value="2"/>
</dbReference>
<organism evidence="11 12">
    <name type="scientific">Plutella xylostella</name>
    <name type="common">Diamondback moth</name>
    <name type="synonym">Plutella maculipennis</name>
    <dbReference type="NCBI Taxonomy" id="51655"/>
    <lineage>
        <taxon>Eukaryota</taxon>
        <taxon>Metazoa</taxon>
        <taxon>Ecdysozoa</taxon>
        <taxon>Arthropoda</taxon>
        <taxon>Hexapoda</taxon>
        <taxon>Insecta</taxon>
        <taxon>Pterygota</taxon>
        <taxon>Neoptera</taxon>
        <taxon>Endopterygota</taxon>
        <taxon>Lepidoptera</taxon>
        <taxon>Glossata</taxon>
        <taxon>Ditrysia</taxon>
        <taxon>Yponomeutoidea</taxon>
        <taxon>Plutellidae</taxon>
        <taxon>Plutella</taxon>
    </lineage>
</organism>
<dbReference type="InterPro" id="IPR003593">
    <property type="entry name" value="AAA+_ATPase"/>
</dbReference>
<feature type="transmembrane region" description="Helical" evidence="8">
    <location>
        <begin position="771"/>
        <end position="796"/>
    </location>
</feature>
<dbReference type="PANTHER" id="PTHR43394:SF27">
    <property type="entry name" value="ATP-DEPENDENT TRANSLOCASE ABCB1-LIKE"/>
    <property type="match status" value="1"/>
</dbReference>
<feature type="domain" description="ABC transporter" evidence="9">
    <location>
        <begin position="396"/>
        <end position="632"/>
    </location>
</feature>
<feature type="transmembrane region" description="Helical" evidence="8">
    <location>
        <begin position="965"/>
        <end position="984"/>
    </location>
</feature>
<dbReference type="PROSITE" id="PS00211">
    <property type="entry name" value="ABC_TRANSPORTER_1"/>
    <property type="match status" value="2"/>
</dbReference>
<feature type="transmembrane region" description="Helical" evidence="8">
    <location>
        <begin position="210"/>
        <end position="228"/>
    </location>
</feature>
<feature type="transmembrane region" description="Helical" evidence="8">
    <location>
        <begin position="186"/>
        <end position="204"/>
    </location>
</feature>
<feature type="transmembrane region" description="Helical" evidence="8">
    <location>
        <begin position="852"/>
        <end position="871"/>
    </location>
</feature>
<dbReference type="InterPro" id="IPR011527">
    <property type="entry name" value="ABC1_TM_dom"/>
</dbReference>
<evidence type="ECO:0000256" key="1">
    <source>
        <dbReference type="ARBA" id="ARBA00004141"/>
    </source>
</evidence>
<evidence type="ECO:0000313" key="11">
    <source>
        <dbReference type="EMBL" id="KAG7295839.1"/>
    </source>
</evidence>
<dbReference type="CDD" id="cd03249">
    <property type="entry name" value="ABC_MTABC3_MDL1_MDL2"/>
    <property type="match status" value="2"/>
</dbReference>
<sequence length="1298" mass="142368">MLDKRFKSFRKKKPEAQKTISYFQIFRYATWIELIATILGVVLGFLSAVGVAFSLMLYGETRNSLVDRTSFQERTSNALPLMALLGGGRVLTNASNEENMRALKEDAVALASGMTGMAVLCLLVAVLSVKLVIWSALRQLQRIRMLFLSAVLRQDMAWYDTDTSFNLASRMSEDFQKLRSGMGEKLTVISNYVGSAVICLSQALPLGWQLALVCMCMVPVTFASSILLSRYQTLSSMKEMNMFSKAGKLAEEILKSIRTVKAFGGEQKSLERYQSLLLPAAACGEKRGVYNGIGTSFNWFLAYSVNYICIFYGTGLVLNDMNKPASERQYSVGNLFGILFSVYIGIQSITFCVPHMSSFTDAKAAATNIFKLIDQKPQIDCLSTGGLKPRNLKGDIRLEKVKFSYPSRPNVKILKEFSLHIKPGENVAIVGSSGCGKSTILQLIQRLYDPESGEVKLDGRCVKKYNLGWLRSSIGIVGQEPVLFRGTIRENIMIGDPDATQEQVEAVAKIAFAHSFIVNLSNGYETLIGERGTSLSGGQKQRIAIARALLRDPAILLLDEATSALDPQSEKMVQVALDKASQGRTTVSVSHRLSTIVNADRIVCMDQGTIVEMGTHEELMNKQGIYWKLVTTGKETKEPDIIENVMEDKKPAELPARGDRKRHSSKKVVRNISMRRDSFDFAPGPRYSISSSMAAEEVEVEDVDEYEDEEPIPEVSSWDILKQNLPEWHLILIGCIAAFVLGACFPVMSIVMGYIVLIFSNHDAEVVSREANFYAGLLLLNALVSAGCTCLQSVIFTKTGLKMTTRLRVAYFKSLLNQEMGYYDRQSNTVGTLCNRLSNDVAEVKGATGLRIGLILQGFSSLFIGLVIGFIYSWKISLVGCAMLPMLVGSVWLEGVISKKSVLKERAIMETFSGLATEAVVSIRTVQSLAVENIFLKKLSASMDLATEELAVQNRWRGVVYGTSIYAPFLCFMSTSCYGMFLVADEGLQYNYVLIVTVSIMYGAYILGASLIHAPNFNSARACGARIIATINRVPKVKTADGLKDRRDWVATGDYSFNNVEMSYPTRPHLKVLQGLTLKVESGKTVALVGASGCGKSTVLQLLLRFYDPDSGTIELDNLDITKAVTLPRLRRQLGVVQQEPTLFDATLADNIAYGDNGRAVSMQEIIAAAKAANIHNFIASLPNGYDTNLGPGGAQLSGGQKQRVCIARALIRSPRLLLLDEATSALDASSEKAVSEALDAAAKGRTCITIAHRLSTIKDADLICVIHKGKIVEQGTHAELLSLGGHYWKMSQGQPAM</sequence>
<dbReference type="InterPro" id="IPR027417">
    <property type="entry name" value="P-loop_NTPase"/>
</dbReference>
<feature type="transmembrane region" description="Helical" evidence="8">
    <location>
        <begin position="297"/>
        <end position="318"/>
    </location>
</feature>
<keyword evidence="12" id="KW-1185">Reference proteome</keyword>
<keyword evidence="7 8" id="KW-0472">Membrane</keyword>
<comment type="subcellular location">
    <subcellularLocation>
        <location evidence="1">Membrane</location>
        <topology evidence="1">Multi-pass membrane protein</topology>
    </subcellularLocation>
</comment>
<dbReference type="InterPro" id="IPR003439">
    <property type="entry name" value="ABC_transporter-like_ATP-bd"/>
</dbReference>
<feature type="transmembrane region" description="Helical" evidence="8">
    <location>
        <begin position="990"/>
        <end position="1012"/>
    </location>
</feature>
<dbReference type="InterPro" id="IPR017871">
    <property type="entry name" value="ABC_transporter-like_CS"/>
</dbReference>
<dbReference type="PROSITE" id="PS50929">
    <property type="entry name" value="ABC_TM1F"/>
    <property type="match status" value="2"/>
</dbReference>
<feature type="domain" description="ABC transmembrane type-1" evidence="10">
    <location>
        <begin position="76"/>
        <end position="361"/>
    </location>
</feature>
<dbReference type="InterPro" id="IPR039421">
    <property type="entry name" value="Type_1_exporter"/>
</dbReference>
<evidence type="ECO:0000256" key="4">
    <source>
        <dbReference type="ARBA" id="ARBA00022741"/>
    </source>
</evidence>
<keyword evidence="5" id="KW-0067">ATP-binding</keyword>
<reference evidence="11 12" key="1">
    <citation type="submission" date="2021-06" db="EMBL/GenBank/DDBJ databases">
        <title>A haploid diamondback moth (Plutella xylostella L.) genome assembly resolves 31 chromosomes and identifies a diamide resistance mutation.</title>
        <authorList>
            <person name="Ward C.M."/>
            <person name="Perry K.D."/>
            <person name="Baker G."/>
            <person name="Powis K."/>
            <person name="Heckel D.G."/>
            <person name="Baxter S.W."/>
        </authorList>
    </citation>
    <scope>NUCLEOTIDE SEQUENCE [LARGE SCALE GENOMIC DNA]</scope>
    <source>
        <strain evidence="11 12">LV</strain>
        <tissue evidence="11">Single pupa</tissue>
    </source>
</reference>
<dbReference type="PANTHER" id="PTHR43394">
    <property type="entry name" value="ATP-DEPENDENT PERMEASE MDL1, MITOCHONDRIAL"/>
    <property type="match status" value="1"/>
</dbReference>
<dbReference type="InterPro" id="IPR036640">
    <property type="entry name" value="ABC1_TM_sf"/>
</dbReference>
<proteinExistence type="inferred from homology"/>
<evidence type="ECO:0000259" key="9">
    <source>
        <dbReference type="PROSITE" id="PS50893"/>
    </source>
</evidence>
<evidence type="ECO:0000256" key="6">
    <source>
        <dbReference type="ARBA" id="ARBA00022989"/>
    </source>
</evidence>
<dbReference type="PROSITE" id="PS50893">
    <property type="entry name" value="ABC_TRANSPORTER_2"/>
    <property type="match status" value="2"/>
</dbReference>
<feature type="transmembrane region" description="Helical" evidence="8">
    <location>
        <begin position="730"/>
        <end position="759"/>
    </location>
</feature>
<evidence type="ECO:0000256" key="5">
    <source>
        <dbReference type="ARBA" id="ARBA00022840"/>
    </source>
</evidence>
<evidence type="ECO:0000259" key="10">
    <source>
        <dbReference type="PROSITE" id="PS50929"/>
    </source>
</evidence>
<evidence type="ECO:0000256" key="3">
    <source>
        <dbReference type="ARBA" id="ARBA00022692"/>
    </source>
</evidence>
<keyword evidence="6 8" id="KW-1133">Transmembrane helix</keyword>
<evidence type="ECO:0000256" key="7">
    <source>
        <dbReference type="ARBA" id="ARBA00023136"/>
    </source>
</evidence>
<gene>
    <name evidence="11" type="ORF">JYU34_020917</name>
</gene>
<dbReference type="SUPFAM" id="SSF90123">
    <property type="entry name" value="ABC transporter transmembrane region"/>
    <property type="match status" value="2"/>
</dbReference>
<name>A0ABQ7PSG6_PLUXY</name>
<feature type="transmembrane region" description="Helical" evidence="8">
    <location>
        <begin position="330"/>
        <end position="353"/>
    </location>
</feature>
<protein>
    <recommendedName>
        <fullName evidence="13">Multidrug resistance protein homolog 49-like</fullName>
    </recommendedName>
</protein>
<dbReference type="Pfam" id="PF00664">
    <property type="entry name" value="ABC_membrane"/>
    <property type="match status" value="2"/>
</dbReference>
<dbReference type="Proteomes" id="UP000823941">
    <property type="component" value="Chromosome 29"/>
</dbReference>
<dbReference type="CDD" id="cd18578">
    <property type="entry name" value="ABC_6TM_Pgp_ABCB1_D2_like"/>
    <property type="match status" value="1"/>
</dbReference>
<accession>A0ABQ7PSG6</accession>
<feature type="transmembrane region" description="Helical" evidence="8">
    <location>
        <begin position="107"/>
        <end position="137"/>
    </location>
</feature>
<dbReference type="Gene3D" id="3.40.50.300">
    <property type="entry name" value="P-loop containing nucleotide triphosphate hydrolases"/>
    <property type="match status" value="2"/>
</dbReference>